<reference evidence="1 2" key="1">
    <citation type="submission" date="2018-01" db="EMBL/GenBank/DDBJ databases">
        <title>Denitrification phenotypes of diverse strains of Pseudomonas stutzeri.</title>
        <authorList>
            <person name="Milligan D.A."/>
            <person name="Bergaust L."/>
            <person name="Bakken L.R."/>
            <person name="Frostegard A."/>
        </authorList>
    </citation>
    <scope>NUCLEOTIDE SEQUENCE [LARGE SCALE GENOMIC DNA]</scope>
    <source>
        <strain evidence="1 2">28a3</strain>
    </source>
</reference>
<gene>
    <name evidence="1" type="ORF">CXL00_01840</name>
</gene>
<comment type="caution">
    <text evidence="1">The sequence shown here is derived from an EMBL/GenBank/DDBJ whole genome shotgun (WGS) entry which is preliminary data.</text>
</comment>
<sequence>MNFLRRSDMMSNLSTKLTFGTATPGGGFPLYGDAAAAVINEVDPSVAVQTRNTRGSAENIRLLEAGQLDMALVAGEPAYEAFAGIGRQKSDLKIIAAIYSSPGMFAVRGDSSVRSVQDLVGKPISWGTRASGITLLGKYVMDGLGLDRDRDFEPHYLDQAADGPVMVADGRVAAQWGAGIGWPGFTTITKSGGRLIGLSVEEINKVRAKHNFLKPITVPAGAYPGQTEPIRAVGSWSYILCRPSLEQDSAYRIAKALHRGHGLLVARVEQAAETLPENTLAAAPAADHIHSGTLQYLSEVGVVGS</sequence>
<dbReference type="PANTHER" id="PTHR42941">
    <property type="entry name" value="SLL1037 PROTEIN"/>
    <property type="match status" value="1"/>
</dbReference>
<dbReference type="SUPFAM" id="SSF53850">
    <property type="entry name" value="Periplasmic binding protein-like II"/>
    <property type="match status" value="1"/>
</dbReference>
<dbReference type="NCBIfam" id="TIGR02122">
    <property type="entry name" value="TRAP_TAXI"/>
    <property type="match status" value="1"/>
</dbReference>
<protein>
    <submittedName>
        <fullName evidence="1">Immunogenic protein</fullName>
    </submittedName>
</protein>
<dbReference type="Pfam" id="PF16868">
    <property type="entry name" value="NMT1_3"/>
    <property type="match status" value="1"/>
</dbReference>
<accession>A0A2N8SZD8</accession>
<dbReference type="InterPro" id="IPR011852">
    <property type="entry name" value="TRAP_TAXI"/>
</dbReference>
<evidence type="ECO:0000313" key="2">
    <source>
        <dbReference type="Proteomes" id="UP000235897"/>
    </source>
</evidence>
<dbReference type="AlphaFoldDB" id="A0A2N8SZD8"/>
<dbReference type="Gene3D" id="3.40.190.10">
    <property type="entry name" value="Periplasmic binding protein-like II"/>
    <property type="match status" value="2"/>
</dbReference>
<dbReference type="Proteomes" id="UP000235897">
    <property type="component" value="Unassembled WGS sequence"/>
</dbReference>
<name>A0A2N8SZD8_STUST</name>
<evidence type="ECO:0000313" key="1">
    <source>
        <dbReference type="EMBL" id="PNG07818.1"/>
    </source>
</evidence>
<dbReference type="OrthoDB" id="9780180at2"/>
<dbReference type="EMBL" id="POUW01000001">
    <property type="protein sequence ID" value="PNG07818.1"/>
    <property type="molecule type" value="Genomic_DNA"/>
</dbReference>
<organism evidence="1 2">
    <name type="scientific">Stutzerimonas stutzeri</name>
    <name type="common">Pseudomonas stutzeri</name>
    <dbReference type="NCBI Taxonomy" id="316"/>
    <lineage>
        <taxon>Bacteria</taxon>
        <taxon>Pseudomonadati</taxon>
        <taxon>Pseudomonadota</taxon>
        <taxon>Gammaproteobacteria</taxon>
        <taxon>Pseudomonadales</taxon>
        <taxon>Pseudomonadaceae</taxon>
        <taxon>Stutzerimonas</taxon>
    </lineage>
</organism>
<dbReference type="PANTHER" id="PTHR42941:SF1">
    <property type="entry name" value="SLL1037 PROTEIN"/>
    <property type="match status" value="1"/>
</dbReference>
<proteinExistence type="predicted"/>